<comment type="caution">
    <text evidence="2">The sequence shown here is derived from an EMBL/GenBank/DDBJ whole genome shotgun (WGS) entry which is preliminary data.</text>
</comment>
<proteinExistence type="predicted"/>
<keyword evidence="3" id="KW-1185">Reference proteome</keyword>
<feature type="region of interest" description="Disordered" evidence="1">
    <location>
        <begin position="1"/>
        <end position="34"/>
    </location>
</feature>
<gene>
    <name evidence="2" type="ORF">GCM10022226_68590</name>
</gene>
<organism evidence="2 3">
    <name type="scientific">Sphaerisporangium flaviroseum</name>
    <dbReference type="NCBI Taxonomy" id="509199"/>
    <lineage>
        <taxon>Bacteria</taxon>
        <taxon>Bacillati</taxon>
        <taxon>Actinomycetota</taxon>
        <taxon>Actinomycetes</taxon>
        <taxon>Streptosporangiales</taxon>
        <taxon>Streptosporangiaceae</taxon>
        <taxon>Sphaerisporangium</taxon>
    </lineage>
</organism>
<feature type="region of interest" description="Disordered" evidence="1">
    <location>
        <begin position="46"/>
        <end position="131"/>
    </location>
</feature>
<feature type="compositionally biased region" description="Polar residues" evidence="1">
    <location>
        <begin position="20"/>
        <end position="34"/>
    </location>
</feature>
<name>A0ABP7J7U2_9ACTN</name>
<dbReference type="Proteomes" id="UP001500888">
    <property type="component" value="Unassembled WGS sequence"/>
</dbReference>
<protein>
    <submittedName>
        <fullName evidence="2">Uncharacterized protein</fullName>
    </submittedName>
</protein>
<evidence type="ECO:0000313" key="3">
    <source>
        <dbReference type="Proteomes" id="UP001500888"/>
    </source>
</evidence>
<feature type="compositionally biased region" description="Basic residues" evidence="1">
    <location>
        <begin position="1"/>
        <end position="12"/>
    </location>
</feature>
<sequence length="131" mass="13455">MNNRRPTPHRRTNSPPHASPPTTNVDKSPNTISGTVAKAAGGIKQCVIPSPASTPPNASPPNTPTGHTTNAAPEPKAHTISKTDASKLGDANCNTRSPGPAPNRDTNPAAKFPTPACVTTTPFGRPVDPDV</sequence>
<accession>A0ABP7J7U2</accession>
<dbReference type="EMBL" id="BAAAZR010000039">
    <property type="protein sequence ID" value="GAA3836902.1"/>
    <property type="molecule type" value="Genomic_DNA"/>
</dbReference>
<reference evidence="3" key="1">
    <citation type="journal article" date="2019" name="Int. J. Syst. Evol. Microbiol.">
        <title>The Global Catalogue of Microorganisms (GCM) 10K type strain sequencing project: providing services to taxonomists for standard genome sequencing and annotation.</title>
        <authorList>
            <consortium name="The Broad Institute Genomics Platform"/>
            <consortium name="The Broad Institute Genome Sequencing Center for Infectious Disease"/>
            <person name="Wu L."/>
            <person name="Ma J."/>
        </authorList>
    </citation>
    <scope>NUCLEOTIDE SEQUENCE [LARGE SCALE GENOMIC DNA]</scope>
    <source>
        <strain evidence="3">JCM 16908</strain>
    </source>
</reference>
<feature type="compositionally biased region" description="Pro residues" evidence="1">
    <location>
        <begin position="52"/>
        <end position="63"/>
    </location>
</feature>
<evidence type="ECO:0000313" key="2">
    <source>
        <dbReference type="EMBL" id="GAA3836902.1"/>
    </source>
</evidence>
<evidence type="ECO:0000256" key="1">
    <source>
        <dbReference type="SAM" id="MobiDB-lite"/>
    </source>
</evidence>